<organism evidence="3 4">
    <name type="scientific">Pontibacter diazotrophicus</name>
    <dbReference type="NCBI Taxonomy" id="1400979"/>
    <lineage>
        <taxon>Bacteria</taxon>
        <taxon>Pseudomonadati</taxon>
        <taxon>Bacteroidota</taxon>
        <taxon>Cytophagia</taxon>
        <taxon>Cytophagales</taxon>
        <taxon>Hymenobacteraceae</taxon>
        <taxon>Pontibacter</taxon>
    </lineage>
</organism>
<feature type="domain" description="Glycosyltransferase subfamily 4-like N-terminal" evidence="2">
    <location>
        <begin position="18"/>
        <end position="176"/>
    </location>
</feature>
<dbReference type="AlphaFoldDB" id="A0A3D8LGZ1"/>
<dbReference type="Proteomes" id="UP000256708">
    <property type="component" value="Unassembled WGS sequence"/>
</dbReference>
<evidence type="ECO:0000259" key="1">
    <source>
        <dbReference type="Pfam" id="PF00534"/>
    </source>
</evidence>
<dbReference type="Pfam" id="PF13439">
    <property type="entry name" value="Glyco_transf_4"/>
    <property type="match status" value="1"/>
</dbReference>
<comment type="caution">
    <text evidence="3">The sequence shown here is derived from an EMBL/GenBank/DDBJ whole genome shotgun (WGS) entry which is preliminary data.</text>
</comment>
<feature type="domain" description="Glycosyl transferase family 1" evidence="1">
    <location>
        <begin position="185"/>
        <end position="347"/>
    </location>
</feature>
<evidence type="ECO:0000259" key="2">
    <source>
        <dbReference type="Pfam" id="PF13439"/>
    </source>
</evidence>
<sequence length="387" mass="43272">MSVKGKIRVLETIRQGKIGGGETHVLDLVKALDKELYEPIVLSFTDGPMISTLQQMGIKTYVIKTERPFDFTKWKEVKRLLKACQIDILHAHGTRALSNTFWAARRLGLPIIYTVHGWSFHADQPSLMKSYRTLGEKFLTSKSDITVCVSESNLKESQQLFDMSRATIIKNGIDLNKFNKGNSFSDIRRELNIAKETILVGYIARITSQKDPITLLKAIALIPADVNIHFLIVGEGDLKEEALQLAVELKILTRVTFVDFRQDIPDILNAIDIYCLPSLWEGLSIGLLEAMAMSKAIVATAIDGTKEVIEHMVNGLLVPPSSPALLAKSLTLLATDEALRNTLSANAHLTIKDNHDVRKMTRQIESLYQKMLPQSRNISSEKPLQLI</sequence>
<evidence type="ECO:0000313" key="3">
    <source>
        <dbReference type="EMBL" id="RDV16703.1"/>
    </source>
</evidence>
<dbReference type="InterPro" id="IPR001296">
    <property type="entry name" value="Glyco_trans_1"/>
</dbReference>
<dbReference type="Gene3D" id="3.40.50.2000">
    <property type="entry name" value="Glycogen Phosphorylase B"/>
    <property type="match status" value="2"/>
</dbReference>
<keyword evidence="4" id="KW-1185">Reference proteome</keyword>
<protein>
    <submittedName>
        <fullName evidence="3">Glycosyltransferase family 1 protein</fullName>
    </submittedName>
</protein>
<evidence type="ECO:0000313" key="4">
    <source>
        <dbReference type="Proteomes" id="UP000256708"/>
    </source>
</evidence>
<keyword evidence="3" id="KW-0808">Transferase</keyword>
<dbReference type="PANTHER" id="PTHR45947">
    <property type="entry name" value="SULFOQUINOVOSYL TRANSFERASE SQD2"/>
    <property type="match status" value="1"/>
</dbReference>
<gene>
    <name evidence="3" type="ORF">DXT99_02660</name>
</gene>
<dbReference type="RefSeq" id="WP_115563977.1">
    <property type="nucleotide sequence ID" value="NZ_QRGR01000003.1"/>
</dbReference>
<reference evidence="4" key="1">
    <citation type="submission" date="2018-08" db="EMBL/GenBank/DDBJ databases">
        <authorList>
            <person name="Liu Z.-W."/>
            <person name="Du Z.-J."/>
        </authorList>
    </citation>
    <scope>NUCLEOTIDE SEQUENCE [LARGE SCALE GENOMIC DNA]</scope>
    <source>
        <strain evidence="4">H4X</strain>
    </source>
</reference>
<dbReference type="SUPFAM" id="SSF53756">
    <property type="entry name" value="UDP-Glycosyltransferase/glycogen phosphorylase"/>
    <property type="match status" value="1"/>
</dbReference>
<dbReference type="InterPro" id="IPR050194">
    <property type="entry name" value="Glycosyltransferase_grp1"/>
</dbReference>
<dbReference type="OrthoDB" id="7560678at2"/>
<dbReference type="CDD" id="cd03801">
    <property type="entry name" value="GT4_PimA-like"/>
    <property type="match status" value="1"/>
</dbReference>
<dbReference type="Pfam" id="PF00534">
    <property type="entry name" value="Glycos_transf_1"/>
    <property type="match status" value="1"/>
</dbReference>
<dbReference type="GO" id="GO:0016757">
    <property type="term" value="F:glycosyltransferase activity"/>
    <property type="evidence" value="ECO:0007669"/>
    <property type="project" value="InterPro"/>
</dbReference>
<name>A0A3D8LGZ1_9BACT</name>
<dbReference type="EMBL" id="QRGR01000003">
    <property type="protein sequence ID" value="RDV16703.1"/>
    <property type="molecule type" value="Genomic_DNA"/>
</dbReference>
<accession>A0A3D8LGZ1</accession>
<dbReference type="PANTHER" id="PTHR45947:SF14">
    <property type="entry name" value="SLL1723 PROTEIN"/>
    <property type="match status" value="1"/>
</dbReference>
<dbReference type="InterPro" id="IPR028098">
    <property type="entry name" value="Glyco_trans_4-like_N"/>
</dbReference>
<proteinExistence type="predicted"/>